<protein>
    <submittedName>
        <fullName evidence="1">Uncharacterized protein</fullName>
    </submittedName>
</protein>
<proteinExistence type="predicted"/>
<gene>
    <name evidence="1" type="ORF">CONCODRAFT_45311</name>
</gene>
<evidence type="ECO:0000313" key="1">
    <source>
        <dbReference type="EMBL" id="KXN75056.1"/>
    </source>
</evidence>
<evidence type="ECO:0000313" key="2">
    <source>
        <dbReference type="Proteomes" id="UP000070444"/>
    </source>
</evidence>
<dbReference type="Proteomes" id="UP000070444">
    <property type="component" value="Unassembled WGS sequence"/>
</dbReference>
<organism evidence="1 2">
    <name type="scientific">Conidiobolus coronatus (strain ATCC 28846 / CBS 209.66 / NRRL 28638)</name>
    <name type="common">Delacroixia coronata</name>
    <dbReference type="NCBI Taxonomy" id="796925"/>
    <lineage>
        <taxon>Eukaryota</taxon>
        <taxon>Fungi</taxon>
        <taxon>Fungi incertae sedis</taxon>
        <taxon>Zoopagomycota</taxon>
        <taxon>Entomophthoromycotina</taxon>
        <taxon>Entomophthoromycetes</taxon>
        <taxon>Entomophthorales</taxon>
        <taxon>Ancylistaceae</taxon>
        <taxon>Conidiobolus</taxon>
    </lineage>
</organism>
<dbReference type="EMBL" id="KQ964418">
    <property type="protein sequence ID" value="KXN75056.1"/>
    <property type="molecule type" value="Genomic_DNA"/>
</dbReference>
<keyword evidence="2" id="KW-1185">Reference proteome</keyword>
<reference evidence="1 2" key="1">
    <citation type="journal article" date="2015" name="Genome Biol. Evol.">
        <title>Phylogenomic analyses indicate that early fungi evolved digesting cell walls of algal ancestors of land plants.</title>
        <authorList>
            <person name="Chang Y."/>
            <person name="Wang S."/>
            <person name="Sekimoto S."/>
            <person name="Aerts A.L."/>
            <person name="Choi C."/>
            <person name="Clum A."/>
            <person name="LaButti K.M."/>
            <person name="Lindquist E.A."/>
            <person name="Yee Ngan C."/>
            <person name="Ohm R.A."/>
            <person name="Salamov A.A."/>
            <person name="Grigoriev I.V."/>
            <person name="Spatafora J.W."/>
            <person name="Berbee M.L."/>
        </authorList>
    </citation>
    <scope>NUCLEOTIDE SEQUENCE [LARGE SCALE GENOMIC DNA]</scope>
    <source>
        <strain evidence="1 2">NRRL 28638</strain>
    </source>
</reference>
<accession>A0A137PJ76</accession>
<dbReference type="AlphaFoldDB" id="A0A137PJ76"/>
<sequence length="211" mass="23571">MGDLGIPSSDILNNNHMTTSSAHAMTHTLSTFKVNEVPAIEDFIVTKKKPQVHQECLPKHIIEFNDNEFDMPYHSPQSYESISQPSINEPQTSDDISHFSHNLPGMLSHRNYTMPSYDPQPRSNITLPPIESFFTPALSLAPISPHISPNLPPSNMSQRALIGYRDELQQQVQQLSTLIQKTSTLLQGVDHALHMPISSSPPPLPPQSYPF</sequence>
<name>A0A137PJ76_CONC2</name>
<feature type="non-terminal residue" evidence="1">
    <location>
        <position position="211"/>
    </location>
</feature>